<protein>
    <submittedName>
        <fullName evidence="1">Uncharacterized protein</fullName>
    </submittedName>
</protein>
<comment type="caution">
    <text evidence="1">The sequence shown here is derived from an EMBL/GenBank/DDBJ whole genome shotgun (WGS) entry which is preliminary data.</text>
</comment>
<dbReference type="AlphaFoldDB" id="A0A8S3T376"/>
<accession>A0A8S3T376</accession>
<dbReference type="InterPro" id="IPR011042">
    <property type="entry name" value="6-blade_b-propeller_TolB-like"/>
</dbReference>
<proteinExistence type="predicted"/>
<dbReference type="OrthoDB" id="6150427at2759"/>
<dbReference type="SUPFAM" id="SSF63829">
    <property type="entry name" value="Calcium-dependent phosphotriesterase"/>
    <property type="match status" value="1"/>
</dbReference>
<dbReference type="Proteomes" id="UP000683360">
    <property type="component" value="Unassembled WGS sequence"/>
</dbReference>
<evidence type="ECO:0000313" key="2">
    <source>
        <dbReference type="Proteomes" id="UP000683360"/>
    </source>
</evidence>
<gene>
    <name evidence="1" type="ORF">MEDL_38463</name>
</gene>
<reference evidence="1" key="1">
    <citation type="submission" date="2021-03" db="EMBL/GenBank/DDBJ databases">
        <authorList>
            <person name="Bekaert M."/>
        </authorList>
    </citation>
    <scope>NUCLEOTIDE SEQUENCE</scope>
</reference>
<name>A0A8S3T376_MYTED</name>
<evidence type="ECO:0000313" key="1">
    <source>
        <dbReference type="EMBL" id="CAG2225325.1"/>
    </source>
</evidence>
<sequence>MEYEELKEIKLNKPCWVIHSVDDLIFVAIRSTEILVLDLVGNTVKTIPANQQNLIYLCLFEDLHFLSEIEEGCVCCYNFTGCKLWQFRNETTIGARNMCADSHGHLFVACQNSNSVVLISNDGKQSKVVVNVSEPKSVYFDTKNSTLYVCSLHGDHFSSYKILNR</sequence>
<keyword evidence="2" id="KW-1185">Reference proteome</keyword>
<dbReference type="Gene3D" id="2.120.10.30">
    <property type="entry name" value="TolB, C-terminal domain"/>
    <property type="match status" value="1"/>
</dbReference>
<dbReference type="EMBL" id="CAJPWZ010001846">
    <property type="protein sequence ID" value="CAG2225325.1"/>
    <property type="molecule type" value="Genomic_DNA"/>
</dbReference>
<organism evidence="1 2">
    <name type="scientific">Mytilus edulis</name>
    <name type="common">Blue mussel</name>
    <dbReference type="NCBI Taxonomy" id="6550"/>
    <lineage>
        <taxon>Eukaryota</taxon>
        <taxon>Metazoa</taxon>
        <taxon>Spiralia</taxon>
        <taxon>Lophotrochozoa</taxon>
        <taxon>Mollusca</taxon>
        <taxon>Bivalvia</taxon>
        <taxon>Autobranchia</taxon>
        <taxon>Pteriomorphia</taxon>
        <taxon>Mytilida</taxon>
        <taxon>Mytiloidea</taxon>
        <taxon>Mytilidae</taxon>
        <taxon>Mytilinae</taxon>
        <taxon>Mytilus</taxon>
    </lineage>
</organism>